<protein>
    <submittedName>
        <fullName evidence="1">Mobile element protein</fullName>
    </submittedName>
</protein>
<proteinExistence type="predicted"/>
<dbReference type="Gene3D" id="3.10.450.50">
    <property type="match status" value="1"/>
</dbReference>
<organism evidence="1">
    <name type="scientific">uncultured Pseudonocardia sp</name>
    <dbReference type="NCBI Taxonomy" id="211455"/>
    <lineage>
        <taxon>Bacteria</taxon>
        <taxon>Bacillati</taxon>
        <taxon>Actinomycetota</taxon>
        <taxon>Actinomycetes</taxon>
        <taxon>Pseudonocardiales</taxon>
        <taxon>Pseudonocardiaceae</taxon>
        <taxon>Pseudonocardia</taxon>
        <taxon>environmental samples</taxon>
    </lineage>
</organism>
<name>A0A6J4QKW2_9PSEU</name>
<dbReference type="InterPro" id="IPR009959">
    <property type="entry name" value="Cyclase_SnoaL-like"/>
</dbReference>
<dbReference type="PANTHER" id="PTHR38436">
    <property type="entry name" value="POLYKETIDE CYCLASE SNOAL-LIKE DOMAIN"/>
    <property type="match status" value="1"/>
</dbReference>
<dbReference type="GO" id="GO:0030638">
    <property type="term" value="P:polyketide metabolic process"/>
    <property type="evidence" value="ECO:0007669"/>
    <property type="project" value="InterPro"/>
</dbReference>
<reference evidence="1" key="1">
    <citation type="submission" date="2020-02" db="EMBL/GenBank/DDBJ databases">
        <authorList>
            <person name="Meier V. D."/>
        </authorList>
    </citation>
    <scope>NUCLEOTIDE SEQUENCE</scope>
    <source>
        <strain evidence="1">AVDCRST_MAG66</strain>
    </source>
</reference>
<dbReference type="SUPFAM" id="SSF54427">
    <property type="entry name" value="NTF2-like"/>
    <property type="match status" value="1"/>
</dbReference>
<dbReference type="AlphaFoldDB" id="A0A6J4QKW2"/>
<accession>A0A6J4QKW2</accession>
<dbReference type="InterPro" id="IPR032710">
    <property type="entry name" value="NTF2-like_dom_sf"/>
</dbReference>
<dbReference type="EMBL" id="CADCUS010000537">
    <property type="protein sequence ID" value="CAA9440074.1"/>
    <property type="molecule type" value="Genomic_DNA"/>
</dbReference>
<evidence type="ECO:0000313" key="1">
    <source>
        <dbReference type="EMBL" id="CAA9440074.1"/>
    </source>
</evidence>
<sequence length="180" mass="19285">MKVAFLQREEGGAPVTVGIQQLIRDLAGIAAAFRAAVHEQRDLPAALALVGDECVLANVPAGTGASGRDALARYLEDDVLPHLPADLAFRRVSRTADQRRVVDESVVAFTHDRELPWLLPGVPATGRAVEVLAITVVGFRHASSQGVTRSRIVSHRTLWDHAGLLGQLRATSTRNSLSST</sequence>
<gene>
    <name evidence="1" type="ORF">AVDCRST_MAG66-3888</name>
</gene>
<dbReference type="PANTHER" id="PTHR38436:SF3">
    <property type="entry name" value="CARBOXYMETHYLENEBUTENOLIDASE-RELATED"/>
    <property type="match status" value="1"/>
</dbReference>